<name>A0A4Q0S451_9BRAD</name>
<dbReference type="SUPFAM" id="SSF53850">
    <property type="entry name" value="Periplasmic binding protein-like II"/>
    <property type="match status" value="1"/>
</dbReference>
<organism evidence="3 4">
    <name type="scientific">Bradyrhizobium nanningense</name>
    <dbReference type="NCBI Taxonomy" id="1325118"/>
    <lineage>
        <taxon>Bacteria</taxon>
        <taxon>Pseudomonadati</taxon>
        <taxon>Pseudomonadota</taxon>
        <taxon>Alphaproteobacteria</taxon>
        <taxon>Hyphomicrobiales</taxon>
        <taxon>Nitrobacteraceae</taxon>
        <taxon>Bradyrhizobium</taxon>
    </lineage>
</organism>
<evidence type="ECO:0008006" key="5">
    <source>
        <dbReference type="Google" id="ProtNLM"/>
    </source>
</evidence>
<dbReference type="PANTHER" id="PTHR42928">
    <property type="entry name" value="TRICARBOXYLATE-BINDING PROTEIN"/>
    <property type="match status" value="1"/>
</dbReference>
<dbReference type="InterPro" id="IPR042100">
    <property type="entry name" value="Bug_dom1"/>
</dbReference>
<dbReference type="PIRSF" id="PIRSF017082">
    <property type="entry name" value="YflP"/>
    <property type="match status" value="1"/>
</dbReference>
<dbReference type="Proteomes" id="UP000289546">
    <property type="component" value="Unassembled WGS sequence"/>
</dbReference>
<keyword evidence="4" id="KW-1185">Reference proteome</keyword>
<dbReference type="AlphaFoldDB" id="A0A4Q0S451"/>
<reference evidence="3 4" key="1">
    <citation type="submission" date="2015-04" db="EMBL/GenBank/DDBJ databases">
        <title>Comparative genomics of rhizobia nodulating Arachis hypogaea in China.</title>
        <authorList>
            <person name="Li Y."/>
        </authorList>
    </citation>
    <scope>NUCLEOTIDE SEQUENCE [LARGE SCALE GENOMIC DNA]</scope>
    <source>
        <strain evidence="3 4">CCBAU 51757</strain>
    </source>
</reference>
<gene>
    <name evidence="3" type="ORF">XH99_20265</name>
</gene>
<dbReference type="Gene3D" id="3.40.190.10">
    <property type="entry name" value="Periplasmic binding protein-like II"/>
    <property type="match status" value="1"/>
</dbReference>
<dbReference type="Pfam" id="PF03401">
    <property type="entry name" value="TctC"/>
    <property type="match status" value="1"/>
</dbReference>
<evidence type="ECO:0000256" key="1">
    <source>
        <dbReference type="ARBA" id="ARBA00006987"/>
    </source>
</evidence>
<evidence type="ECO:0000256" key="2">
    <source>
        <dbReference type="SAM" id="SignalP"/>
    </source>
</evidence>
<dbReference type="CDD" id="cd07012">
    <property type="entry name" value="PBP2_Bug_TTT"/>
    <property type="match status" value="1"/>
</dbReference>
<protein>
    <recommendedName>
        <fullName evidence="5">ABC transporter substrate-binding protein</fullName>
    </recommendedName>
</protein>
<proteinExistence type="inferred from homology"/>
<evidence type="ECO:0000313" key="3">
    <source>
        <dbReference type="EMBL" id="RXH26286.1"/>
    </source>
</evidence>
<dbReference type="EMBL" id="LBJQ01000082">
    <property type="protein sequence ID" value="RXH26286.1"/>
    <property type="molecule type" value="Genomic_DNA"/>
</dbReference>
<dbReference type="Gene3D" id="3.40.190.150">
    <property type="entry name" value="Bordetella uptake gene, domain 1"/>
    <property type="match status" value="1"/>
</dbReference>
<dbReference type="InterPro" id="IPR005064">
    <property type="entry name" value="BUG"/>
</dbReference>
<feature type="signal peptide" evidence="2">
    <location>
        <begin position="1"/>
        <end position="33"/>
    </location>
</feature>
<accession>A0A4Q0S451</accession>
<comment type="similarity">
    <text evidence="1">Belongs to the UPF0065 (bug) family.</text>
</comment>
<evidence type="ECO:0000313" key="4">
    <source>
        <dbReference type="Proteomes" id="UP000289546"/>
    </source>
</evidence>
<sequence length="332" mass="35152">METSMTPRQFSQRTALPIAAVALLMASSLPISAQSFPSGTVRFVAPNSASTPPDIISRIISKELAESEGWRVVVENRPGGVTTIAATDVLNQPADGNSLYAMSVPSVAAPSLLPKIAFDLDKDFDPVIKATVSYNVLVVNPSVPATTVAELVALLKSQRDKLTFSSGGFGTPAHLIGEQFKQQTGTRAQHVPYAQFSQAIGDLLNGTNAFQFITILPVVDLIKTGKLRALAVTGPKRVPTLPDVPTIVEAGYPSLVVEDWTGFAVKHGTPKEAVTQLNAAINKALQRPSVREALGKIGAEAAGGTPEQFGRMVGDQITHWHQVVSDAGIKVE</sequence>
<dbReference type="PANTHER" id="PTHR42928:SF5">
    <property type="entry name" value="BLR1237 PROTEIN"/>
    <property type="match status" value="1"/>
</dbReference>
<comment type="caution">
    <text evidence="3">The sequence shown here is derived from an EMBL/GenBank/DDBJ whole genome shotgun (WGS) entry which is preliminary data.</text>
</comment>
<feature type="chain" id="PRO_5020213884" description="ABC transporter substrate-binding protein" evidence="2">
    <location>
        <begin position="34"/>
        <end position="332"/>
    </location>
</feature>
<keyword evidence="2" id="KW-0732">Signal</keyword>